<evidence type="ECO:0000256" key="6">
    <source>
        <dbReference type="ARBA" id="ARBA00022824"/>
    </source>
</evidence>
<dbReference type="Gene3D" id="3.40.30.10">
    <property type="entry name" value="Glutaredoxin"/>
    <property type="match status" value="1"/>
</dbReference>
<dbReference type="Pfam" id="PF04756">
    <property type="entry name" value="OST3_OST6"/>
    <property type="match status" value="1"/>
</dbReference>
<evidence type="ECO:0000256" key="1">
    <source>
        <dbReference type="ARBA" id="ARBA00002791"/>
    </source>
</evidence>
<dbReference type="OrthoDB" id="67566at2759"/>
<evidence type="ECO:0000256" key="9">
    <source>
        <dbReference type="SAM" id="MobiDB-lite"/>
    </source>
</evidence>
<reference evidence="11 12" key="1">
    <citation type="submission" date="2016-02" db="EMBL/GenBank/DDBJ databases">
        <title>Comparative genomic and transcriptomic foundation for Pichia pastoris.</title>
        <authorList>
            <person name="Love K.R."/>
            <person name="Shah K.A."/>
            <person name="Whittaker C.A."/>
            <person name="Wu J."/>
            <person name="Bartlett M.C."/>
            <person name="Ma D."/>
            <person name="Leeson R.L."/>
            <person name="Priest M."/>
            <person name="Young S.K."/>
            <person name="Love J.C."/>
        </authorList>
    </citation>
    <scope>NUCLEOTIDE SEQUENCE [LARGE SCALE GENOMIC DNA]</scope>
    <source>
        <strain evidence="11 12">ATCC 28485</strain>
    </source>
</reference>
<feature type="transmembrane region" description="Helical" evidence="10">
    <location>
        <begin position="278"/>
        <end position="296"/>
    </location>
</feature>
<keyword evidence="5" id="KW-0732">Signal</keyword>
<evidence type="ECO:0000256" key="3">
    <source>
        <dbReference type="ARBA" id="ARBA00009561"/>
    </source>
</evidence>
<evidence type="ECO:0000256" key="2">
    <source>
        <dbReference type="ARBA" id="ARBA00004477"/>
    </source>
</evidence>
<evidence type="ECO:0000256" key="8">
    <source>
        <dbReference type="ARBA" id="ARBA00023136"/>
    </source>
</evidence>
<dbReference type="GO" id="GO:0018279">
    <property type="term" value="P:protein N-linked glycosylation via asparagine"/>
    <property type="evidence" value="ECO:0007669"/>
    <property type="project" value="TreeGrafter"/>
</dbReference>
<organism evidence="11 12">
    <name type="scientific">Komagataella pastoris</name>
    <name type="common">Yeast</name>
    <name type="synonym">Pichia pastoris</name>
    <dbReference type="NCBI Taxonomy" id="4922"/>
    <lineage>
        <taxon>Eukaryota</taxon>
        <taxon>Fungi</taxon>
        <taxon>Dikarya</taxon>
        <taxon>Ascomycota</taxon>
        <taxon>Saccharomycotina</taxon>
        <taxon>Pichiomycetes</taxon>
        <taxon>Pichiales</taxon>
        <taxon>Pichiaceae</taxon>
        <taxon>Komagataella</taxon>
    </lineage>
</organism>
<keyword evidence="12" id="KW-1185">Reference proteome</keyword>
<evidence type="ECO:0000256" key="10">
    <source>
        <dbReference type="SAM" id="Phobius"/>
    </source>
</evidence>
<keyword evidence="8 10" id="KW-0472">Membrane</keyword>
<comment type="subcellular location">
    <subcellularLocation>
        <location evidence="2">Endoplasmic reticulum membrane</location>
        <topology evidence="2">Multi-pass membrane protein</topology>
    </subcellularLocation>
</comment>
<accession>A0A1B2JII1</accession>
<dbReference type="SUPFAM" id="SSF52833">
    <property type="entry name" value="Thioredoxin-like"/>
    <property type="match status" value="1"/>
</dbReference>
<gene>
    <name evidence="11" type="ORF">ATY40_BA7504715</name>
</gene>
<evidence type="ECO:0000256" key="4">
    <source>
        <dbReference type="ARBA" id="ARBA00022692"/>
    </source>
</evidence>
<keyword evidence="6" id="KW-0256">Endoplasmic reticulum</keyword>
<feature type="region of interest" description="Disordered" evidence="9">
    <location>
        <begin position="1"/>
        <end position="23"/>
    </location>
</feature>
<proteinExistence type="inferred from homology"/>
<comment type="similarity">
    <text evidence="3">Belongs to the OST3/OST6 family.</text>
</comment>
<dbReference type="PANTHER" id="PTHR12692">
    <property type="entry name" value="DOLICHYL-DIPHOSPHOOLIGOSACCHARIDE--PROTEIN GLYCOSYLTRANSFERASE-RELATED"/>
    <property type="match status" value="1"/>
</dbReference>
<name>A0A1B2JII1_PICPA</name>
<protein>
    <submittedName>
        <fullName evidence="11">BA75_04715T0</fullName>
    </submittedName>
</protein>
<feature type="transmembrane region" description="Helical" evidence="10">
    <location>
        <begin position="356"/>
        <end position="379"/>
    </location>
</feature>
<feature type="transmembrane region" description="Helical" evidence="10">
    <location>
        <begin position="69"/>
        <end position="88"/>
    </location>
</feature>
<keyword evidence="4 10" id="KW-0812">Transmembrane</keyword>
<comment type="function">
    <text evidence="1">Subunit of the oligosaccharyl transferase (OST) complex that catalyzes the initial transfer of a defined glycan (Glc(3)Man(9)GlcNAc(2) in eukaryotes) from the lipid carrier dolichol-pyrophosphate to an asparagine residue within an Asn-X-Ser/Thr consensus motif in nascent polypeptide chains, the first step in protein N-glycosylation. N-glycosylation occurs cotranslationally and the complex associates with the Sec61 complex at the channel-forming translocon complex that mediates protein translocation across the endoplasmic reticulum (ER). All subunits are required for a maximal enzyme activity.</text>
</comment>
<dbReference type="InterPro" id="IPR021149">
    <property type="entry name" value="OligosaccharylTrfase_OST3/OST6"/>
</dbReference>
<dbReference type="AlphaFoldDB" id="A0A1B2JII1"/>
<dbReference type="EMBL" id="CP014587">
    <property type="protein sequence ID" value="ANZ77836.1"/>
    <property type="molecule type" value="Genomic_DNA"/>
</dbReference>
<dbReference type="GO" id="GO:0008250">
    <property type="term" value="C:oligosaccharyltransferase complex"/>
    <property type="evidence" value="ECO:0007669"/>
    <property type="project" value="TreeGrafter"/>
</dbReference>
<keyword evidence="7 10" id="KW-1133">Transmembrane helix</keyword>
<sequence length="392" mass="44367">MFPGTSVPDESRRGLRASSPPPSKVFLPRPNFSFIPAYKLHSRAVKEHVEQFHSTLLYSLCPNSLPMKLLHSIFWLTAIIQLSLALTYKQLQEKYLKGANILKIDNKNYKLIEEPREDFELILFITANGAEVNCRLCKEFQPPFEILANSYATNKADYSDEEIGKPVVFAISDFTYSRKFFEALKLQNVPKIFHYASTEKASNALNVDNEYDFTAADFIAHLRNWITATTKVDPKLLEIHIPPNYNAIATNVMVALILLIVIYKKYELILAFLGNKNLWQGLSMVTIVAFIAGHMFNTIRNTQYIMVTQSGSPVYVQPGHQQQLGVETQIVGLLYGSLFALSVLLYKAGANKEGSGWLSIVISIFVFLLYSGLIGVFHLKNMGYPYSLIRLF</sequence>
<dbReference type="PANTHER" id="PTHR12692:SF0">
    <property type="entry name" value="GH11935P"/>
    <property type="match status" value="1"/>
</dbReference>
<dbReference type="InterPro" id="IPR036249">
    <property type="entry name" value="Thioredoxin-like_sf"/>
</dbReference>
<feature type="transmembrane region" description="Helical" evidence="10">
    <location>
        <begin position="245"/>
        <end position="266"/>
    </location>
</feature>
<evidence type="ECO:0000313" key="12">
    <source>
        <dbReference type="Proteomes" id="UP000094565"/>
    </source>
</evidence>
<feature type="transmembrane region" description="Helical" evidence="10">
    <location>
        <begin position="330"/>
        <end position="350"/>
    </location>
</feature>
<evidence type="ECO:0000256" key="7">
    <source>
        <dbReference type="ARBA" id="ARBA00022989"/>
    </source>
</evidence>
<evidence type="ECO:0000313" key="11">
    <source>
        <dbReference type="EMBL" id="ANZ77836.1"/>
    </source>
</evidence>
<evidence type="ECO:0000256" key="5">
    <source>
        <dbReference type="ARBA" id="ARBA00022729"/>
    </source>
</evidence>
<dbReference type="Proteomes" id="UP000094565">
    <property type="component" value="Chromosome 4"/>
</dbReference>